<gene>
    <name evidence="2" type="ORF">SAMN05216463_110118</name>
</gene>
<organism evidence="2 3">
    <name type="scientific">Xylanibacter ruminicola</name>
    <name type="common">Prevotella ruminicola</name>
    <dbReference type="NCBI Taxonomy" id="839"/>
    <lineage>
        <taxon>Bacteria</taxon>
        <taxon>Pseudomonadati</taxon>
        <taxon>Bacteroidota</taxon>
        <taxon>Bacteroidia</taxon>
        <taxon>Bacteroidales</taxon>
        <taxon>Prevotellaceae</taxon>
        <taxon>Xylanibacter</taxon>
    </lineage>
</organism>
<dbReference type="SUPFAM" id="SSF48452">
    <property type="entry name" value="TPR-like"/>
    <property type="match status" value="1"/>
</dbReference>
<name>A0A1M6UTF1_XYLRU</name>
<dbReference type="EMBL" id="FRBD01000010">
    <property type="protein sequence ID" value="SHK72488.1"/>
    <property type="molecule type" value="Genomic_DNA"/>
</dbReference>
<evidence type="ECO:0000256" key="1">
    <source>
        <dbReference type="SAM" id="SignalP"/>
    </source>
</evidence>
<dbReference type="InterPro" id="IPR011990">
    <property type="entry name" value="TPR-like_helical_dom_sf"/>
</dbReference>
<feature type="signal peptide" evidence="1">
    <location>
        <begin position="1"/>
        <end position="19"/>
    </location>
</feature>
<dbReference type="RefSeq" id="WP_139261518.1">
    <property type="nucleotide sequence ID" value="NZ_FRBD01000010.1"/>
</dbReference>
<dbReference type="OrthoDB" id="1061848at2"/>
<protein>
    <recommendedName>
        <fullName evidence="4">Tetratricopeptide repeat-containing protein</fullName>
    </recommendedName>
</protein>
<proteinExistence type="predicted"/>
<sequence>MKRLFLTISVMMMCLATWAQNDEITRAQADKLDSITVKLMNQERYEDAIKAKERELTILKSLYGENDSTYIRQLAFSAKLYYRNKQVKEAATIVEKAAQLYAENISNNDDLYAFYLDNLSLYQLSIEEYAKAKENCRKALTIYEQLGKKDYDLAIILMHMAEACHYNGETQDALKFELRALNTIKNVYGRHSDEYIGELPFLQKYYQALGDEKNAKEIEETISKLQKEKEDGIVDLPEPTKFKSEEICREHNADAFKCIKYYLTHKLSASQINQAAQYIINWTDASGDVNIPVGEEMASLVTSKKTLPYFVAYLAAYSYYCLTENTKQLDEKFFAYAINILLQFYEPNSELTGKVELLENYLKLQKKGKLEKELSKVFAKAKK</sequence>
<dbReference type="AlphaFoldDB" id="A0A1M6UTF1"/>
<evidence type="ECO:0000313" key="2">
    <source>
        <dbReference type="EMBL" id="SHK72488.1"/>
    </source>
</evidence>
<reference evidence="2 3" key="1">
    <citation type="submission" date="2016-11" db="EMBL/GenBank/DDBJ databases">
        <authorList>
            <person name="Jaros S."/>
            <person name="Januszkiewicz K."/>
            <person name="Wedrychowicz H."/>
        </authorList>
    </citation>
    <scope>NUCLEOTIDE SEQUENCE [LARGE SCALE GENOMIC DNA]</scope>
    <source>
        <strain evidence="2 3">KHT3</strain>
    </source>
</reference>
<keyword evidence="1" id="KW-0732">Signal</keyword>
<feature type="chain" id="PRO_5012884140" description="Tetratricopeptide repeat-containing protein" evidence="1">
    <location>
        <begin position="20"/>
        <end position="383"/>
    </location>
</feature>
<evidence type="ECO:0000313" key="3">
    <source>
        <dbReference type="Proteomes" id="UP000184130"/>
    </source>
</evidence>
<dbReference type="Proteomes" id="UP000184130">
    <property type="component" value="Unassembled WGS sequence"/>
</dbReference>
<dbReference type="Gene3D" id="1.25.40.10">
    <property type="entry name" value="Tetratricopeptide repeat domain"/>
    <property type="match status" value="1"/>
</dbReference>
<evidence type="ECO:0008006" key="4">
    <source>
        <dbReference type="Google" id="ProtNLM"/>
    </source>
</evidence>
<accession>A0A1M6UTF1</accession>